<sequence length="151" mass="16675">MLVSWVHDMRKDGVPVTSSMLRIMAMKAAIDEGYNKDEFRAPCDTNGDGIAERTKFAECVHQLVSDHGIAVIYNADQTAVNYEYLPTKTINGISEKTVWVKCGGKTKKRVTAMVLADATGAKHPLFLVLRTTKSKIKADQVEDQSCRTGQP</sequence>
<dbReference type="EMBL" id="QUTH01007038">
    <property type="protein sequence ID" value="RHZ05612.1"/>
    <property type="molecule type" value="Genomic_DNA"/>
</dbReference>
<dbReference type="AlphaFoldDB" id="A0A418DZ82"/>
<organism evidence="1 4">
    <name type="scientific">Aphanomyces astaci</name>
    <name type="common">Crayfish plague agent</name>
    <dbReference type="NCBI Taxonomy" id="112090"/>
    <lineage>
        <taxon>Eukaryota</taxon>
        <taxon>Sar</taxon>
        <taxon>Stramenopiles</taxon>
        <taxon>Oomycota</taxon>
        <taxon>Saprolegniomycetes</taxon>
        <taxon>Saprolegniales</taxon>
        <taxon>Verrucalvaceae</taxon>
        <taxon>Aphanomyces</taxon>
    </lineage>
</organism>
<name>A0A418DZ82_APHAT</name>
<evidence type="ECO:0000313" key="4">
    <source>
        <dbReference type="Proteomes" id="UP000285712"/>
    </source>
</evidence>
<dbReference type="Proteomes" id="UP000285430">
    <property type="component" value="Unassembled WGS sequence"/>
</dbReference>
<proteinExistence type="predicted"/>
<gene>
    <name evidence="1" type="ORF">DYB35_013332</name>
    <name evidence="2" type="ORF">DYB37_013403</name>
</gene>
<reference evidence="3 4" key="1">
    <citation type="submission" date="2018-08" db="EMBL/GenBank/DDBJ databases">
        <title>Aphanomyces genome sequencing and annotation.</title>
        <authorList>
            <person name="Minardi D."/>
            <person name="Oidtmann B."/>
            <person name="Van Der Giezen M."/>
            <person name="Studholme D.J."/>
        </authorList>
    </citation>
    <scope>NUCLEOTIDE SEQUENCE [LARGE SCALE GENOMIC DNA]</scope>
    <source>
        <strain evidence="2 3">Da</strain>
        <strain evidence="1 4">Sv</strain>
    </source>
</reference>
<accession>A0A418DZ82</accession>
<dbReference type="EMBL" id="QUTG01000280">
    <property type="protein sequence ID" value="RHZ02534.1"/>
    <property type="molecule type" value="Genomic_DNA"/>
</dbReference>
<evidence type="ECO:0000313" key="3">
    <source>
        <dbReference type="Proteomes" id="UP000285430"/>
    </source>
</evidence>
<comment type="caution">
    <text evidence="1">The sequence shown here is derived from an EMBL/GenBank/DDBJ whole genome shotgun (WGS) entry which is preliminary data.</text>
</comment>
<evidence type="ECO:0008006" key="5">
    <source>
        <dbReference type="Google" id="ProtNLM"/>
    </source>
</evidence>
<evidence type="ECO:0000313" key="2">
    <source>
        <dbReference type="EMBL" id="RHZ05612.1"/>
    </source>
</evidence>
<evidence type="ECO:0000313" key="1">
    <source>
        <dbReference type="EMBL" id="RHZ02534.1"/>
    </source>
</evidence>
<protein>
    <recommendedName>
        <fullName evidence="5">DDE-1 domain-containing protein</fullName>
    </recommendedName>
</protein>
<dbReference type="Proteomes" id="UP000285712">
    <property type="component" value="Unassembled WGS sequence"/>
</dbReference>